<feature type="compositionally biased region" description="Basic residues" evidence="1">
    <location>
        <begin position="143"/>
        <end position="153"/>
    </location>
</feature>
<reference evidence="2" key="1">
    <citation type="submission" date="2024-07" db="EMBL/GenBank/DDBJ databases">
        <title>Two chromosome-level genome assemblies of Korean endemic species Abeliophyllum distichum and Forsythia ovata (Oleaceae).</title>
        <authorList>
            <person name="Mun J.H."/>
        </authorList>
    </citation>
    <scope>NUCLEOTIDE SEQUENCE</scope>
    <source>
        <strain evidence="2">KNKB198505000391</strain>
        <tissue evidence="2">Leaf</tissue>
    </source>
</reference>
<dbReference type="Proteomes" id="UP001604336">
    <property type="component" value="Unassembled WGS sequence"/>
</dbReference>
<dbReference type="EMBL" id="JBFOLK010000010">
    <property type="protein sequence ID" value="KAL2480934.1"/>
    <property type="molecule type" value="Genomic_DNA"/>
</dbReference>
<organism evidence="2 4">
    <name type="scientific">Abeliophyllum distichum</name>
    <dbReference type="NCBI Taxonomy" id="126358"/>
    <lineage>
        <taxon>Eukaryota</taxon>
        <taxon>Viridiplantae</taxon>
        <taxon>Streptophyta</taxon>
        <taxon>Embryophyta</taxon>
        <taxon>Tracheophyta</taxon>
        <taxon>Spermatophyta</taxon>
        <taxon>Magnoliopsida</taxon>
        <taxon>eudicotyledons</taxon>
        <taxon>Gunneridae</taxon>
        <taxon>Pentapetalae</taxon>
        <taxon>asterids</taxon>
        <taxon>lamiids</taxon>
        <taxon>Lamiales</taxon>
        <taxon>Oleaceae</taxon>
        <taxon>Forsythieae</taxon>
        <taxon>Abeliophyllum</taxon>
    </lineage>
</organism>
<evidence type="ECO:0000313" key="3">
    <source>
        <dbReference type="EMBL" id="KAL2516652.1"/>
    </source>
</evidence>
<gene>
    <name evidence="3" type="ORF">Adt_12899</name>
    <name evidence="2" type="ORF">Adt_33900</name>
</gene>
<accession>A0ABD1QXJ4</accession>
<comment type="caution">
    <text evidence="2">The sequence shown here is derived from an EMBL/GenBank/DDBJ whole genome shotgun (WGS) entry which is preliminary data.</text>
</comment>
<evidence type="ECO:0000256" key="1">
    <source>
        <dbReference type="SAM" id="MobiDB-lite"/>
    </source>
</evidence>
<keyword evidence="4" id="KW-1185">Reference proteome</keyword>
<evidence type="ECO:0000313" key="4">
    <source>
        <dbReference type="Proteomes" id="UP001604336"/>
    </source>
</evidence>
<sequence length="166" mass="19432">MVVLLPRDFKQSKMKKYDESSDPVDYLRAFIDLMKLRVIPNAIMCMAFLSRWAKKTAIGLIQLTQDKDELLKDFIAQFNRATLRIKDLQMSAVVTAMTSRTRSHPFKMLLSKNSSNTMHELLKKENKYVDVEKIYFITKGIKDRKKPKSNKRKTRDEPEPQDNKGM</sequence>
<dbReference type="AlphaFoldDB" id="A0ABD1QXJ4"/>
<dbReference type="EMBL" id="JBFOLK010000004">
    <property type="protein sequence ID" value="KAL2516652.1"/>
    <property type="molecule type" value="Genomic_DNA"/>
</dbReference>
<name>A0ABD1QXJ4_9LAMI</name>
<protein>
    <submittedName>
        <fullName evidence="2">Retrotransposon gag protein</fullName>
    </submittedName>
</protein>
<reference evidence="4" key="2">
    <citation type="submission" date="2024-07" db="EMBL/GenBank/DDBJ databases">
        <title>Two chromosome-level genome assemblies of Korean endemic species Abeliophyllum distichum and Forsythia ovata (Oleaceae).</title>
        <authorList>
            <person name="Jang H."/>
        </authorList>
    </citation>
    <scope>NUCLEOTIDE SEQUENCE [LARGE SCALE GENOMIC DNA]</scope>
</reference>
<proteinExistence type="predicted"/>
<evidence type="ECO:0000313" key="2">
    <source>
        <dbReference type="EMBL" id="KAL2480934.1"/>
    </source>
</evidence>
<feature type="compositionally biased region" description="Basic and acidic residues" evidence="1">
    <location>
        <begin position="154"/>
        <end position="166"/>
    </location>
</feature>
<feature type="region of interest" description="Disordered" evidence="1">
    <location>
        <begin position="143"/>
        <end position="166"/>
    </location>
</feature>